<evidence type="ECO:0000256" key="1">
    <source>
        <dbReference type="SAM" id="MobiDB-lite"/>
    </source>
</evidence>
<dbReference type="Proteomes" id="UP000217250">
    <property type="component" value="Chromosome"/>
</dbReference>
<dbReference type="RefSeq" id="WP_095911050.1">
    <property type="nucleotide sequence ID" value="NZ_CP022386.1"/>
</dbReference>
<dbReference type="KEGG" id="cgh:CGC50_12395"/>
<dbReference type="EMBL" id="CP022386">
    <property type="protein sequence ID" value="ATA87854.1"/>
    <property type="molecule type" value="Genomic_DNA"/>
</dbReference>
<dbReference type="OrthoDB" id="9993454at2"/>
<evidence type="ECO:0000313" key="2">
    <source>
        <dbReference type="EMBL" id="ATA87854.1"/>
    </source>
</evidence>
<dbReference type="GeneID" id="84809335"/>
<reference evidence="3" key="1">
    <citation type="submission" date="2017-06" db="EMBL/GenBank/DDBJ databases">
        <title>Capnocytophaga spp. assemblies.</title>
        <authorList>
            <person name="Gulvik C.A."/>
        </authorList>
    </citation>
    <scope>NUCLEOTIDE SEQUENCE [LARGE SCALE GENOMIC DNA]</scope>
    <source>
        <strain evidence="3">H1496</strain>
    </source>
</reference>
<dbReference type="AlphaFoldDB" id="A0A250FRZ3"/>
<name>A0A250FRZ3_9FLAO</name>
<gene>
    <name evidence="2" type="ORF">CGC50_12395</name>
</gene>
<sequence length="125" mass="14105">MAKDQENKNMATTSPLEQGEVKRLKPNLEECFEVLLPGGRVYYTGEKEVQAGLQIIDLSRVPYNALVLYITGFKYLALKEGAVALFSELGTATLEKLIAQKREHYPKDVPYLERALKMKRGVTND</sequence>
<organism evidence="2 3">
    <name type="scientific">Capnocytophaga gingivalis</name>
    <dbReference type="NCBI Taxonomy" id="1017"/>
    <lineage>
        <taxon>Bacteria</taxon>
        <taxon>Pseudomonadati</taxon>
        <taxon>Bacteroidota</taxon>
        <taxon>Flavobacteriia</taxon>
        <taxon>Flavobacteriales</taxon>
        <taxon>Flavobacteriaceae</taxon>
        <taxon>Capnocytophaga</taxon>
    </lineage>
</organism>
<protein>
    <submittedName>
        <fullName evidence="2">Uncharacterized protein</fullName>
    </submittedName>
</protein>
<proteinExistence type="predicted"/>
<evidence type="ECO:0000313" key="3">
    <source>
        <dbReference type="Proteomes" id="UP000217250"/>
    </source>
</evidence>
<feature type="region of interest" description="Disordered" evidence="1">
    <location>
        <begin position="1"/>
        <end position="20"/>
    </location>
</feature>
<accession>A0A250FRZ3</accession>